<protein>
    <submittedName>
        <fullName evidence="2">ATP-binding protein</fullName>
    </submittedName>
</protein>
<organism evidence="2 3">
    <name type="scientific">Pseudomonas cremoricolorata</name>
    <dbReference type="NCBI Taxonomy" id="157783"/>
    <lineage>
        <taxon>Bacteria</taxon>
        <taxon>Pseudomonadati</taxon>
        <taxon>Pseudomonadota</taxon>
        <taxon>Gammaproteobacteria</taxon>
        <taxon>Pseudomonadales</taxon>
        <taxon>Pseudomonadaceae</taxon>
        <taxon>Pseudomonas</taxon>
    </lineage>
</organism>
<evidence type="ECO:0000259" key="1">
    <source>
        <dbReference type="SMART" id="SM00382"/>
    </source>
</evidence>
<dbReference type="SUPFAM" id="SSF52540">
    <property type="entry name" value="P-loop containing nucleoside triphosphate hydrolases"/>
    <property type="match status" value="1"/>
</dbReference>
<name>A0A089WSR7_9PSED</name>
<keyword evidence="3" id="KW-1185">Reference proteome</keyword>
<keyword evidence="2" id="KW-0547">Nucleotide-binding</keyword>
<dbReference type="PANTHER" id="PTHR30050:SF4">
    <property type="entry name" value="ATP-BINDING PROTEIN RV3427C IN INSERTION SEQUENCE-RELATED"/>
    <property type="match status" value="1"/>
</dbReference>
<dbReference type="STRING" id="157783.LK03_13295"/>
<reference evidence="2 3" key="1">
    <citation type="submission" date="2014-09" db="EMBL/GenBank/DDBJ databases">
        <authorList>
            <person name="Chan K.-G."/>
        </authorList>
    </citation>
    <scope>NUCLEOTIDE SEQUENCE [LARGE SCALE GENOMIC DNA]</scope>
    <source>
        <strain evidence="2 3">ND07</strain>
    </source>
</reference>
<dbReference type="InterPro" id="IPR027417">
    <property type="entry name" value="P-loop_NTPase"/>
</dbReference>
<feature type="domain" description="AAA+ ATPase" evidence="1">
    <location>
        <begin position="116"/>
        <end position="250"/>
    </location>
</feature>
<dbReference type="OrthoDB" id="5956003at2"/>
<dbReference type="Gene3D" id="3.40.50.300">
    <property type="entry name" value="P-loop containing nucleotide triphosphate hydrolases"/>
    <property type="match status" value="1"/>
</dbReference>
<dbReference type="RefSeq" id="WP_038412821.1">
    <property type="nucleotide sequence ID" value="NZ_CP009455.1"/>
</dbReference>
<dbReference type="InterPro" id="IPR003593">
    <property type="entry name" value="AAA+_ATPase"/>
</dbReference>
<dbReference type="SMART" id="SM00382">
    <property type="entry name" value="AAA"/>
    <property type="match status" value="1"/>
</dbReference>
<dbReference type="PANTHER" id="PTHR30050">
    <property type="entry name" value="CHROMOSOMAL REPLICATION INITIATOR PROTEIN DNAA"/>
    <property type="match status" value="1"/>
</dbReference>
<dbReference type="GO" id="GO:0005524">
    <property type="term" value="F:ATP binding"/>
    <property type="evidence" value="ECO:0007669"/>
    <property type="project" value="UniProtKB-KW"/>
</dbReference>
<evidence type="ECO:0000313" key="2">
    <source>
        <dbReference type="EMBL" id="AIR90209.1"/>
    </source>
</evidence>
<dbReference type="Proteomes" id="UP000029493">
    <property type="component" value="Chromosome"/>
</dbReference>
<dbReference type="Pfam" id="PF01695">
    <property type="entry name" value="IstB_IS21"/>
    <property type="match status" value="1"/>
</dbReference>
<keyword evidence="2" id="KW-0067">ATP-binding</keyword>
<proteinExistence type="predicted"/>
<evidence type="ECO:0000313" key="3">
    <source>
        <dbReference type="Proteomes" id="UP000029493"/>
    </source>
</evidence>
<dbReference type="KEGG" id="psw:LK03_13295"/>
<dbReference type="AlphaFoldDB" id="A0A089WSR7"/>
<dbReference type="GO" id="GO:0006260">
    <property type="term" value="P:DNA replication"/>
    <property type="evidence" value="ECO:0007669"/>
    <property type="project" value="TreeGrafter"/>
</dbReference>
<dbReference type="EMBL" id="CP009455">
    <property type="protein sequence ID" value="AIR90209.1"/>
    <property type="molecule type" value="Genomic_DNA"/>
</dbReference>
<accession>A0A089WSR7</accession>
<sequence>MRSENVVHLTRMAGVRASSMAVCEEHGEYRATTHQVLNKVFQSPCPQCKAEQAAAQQAVEVKRQRNELAWKLGDSLIPKRFKGKTFESYAVTSEGQAKAKTRCQQYADDFERHLDAGRCLILVGNPGTGKTHLGVSIAQQVMAQSTHTAVYRTLGGILQSIRATFDGSSGQTEGHIIESLTRPSLLVLDEVGASKEAPSDFELSRLFSIINGRYEKMLPTIVISNLGAKELPSAMGERSADRLREGGVIVLPFNWESHRGKEVL</sequence>
<gene>
    <name evidence="2" type="ORF">LK03_13295</name>
</gene>
<dbReference type="eggNOG" id="COG1484">
    <property type="taxonomic scope" value="Bacteria"/>
</dbReference>
<dbReference type="InterPro" id="IPR002611">
    <property type="entry name" value="IstB_ATP-bd"/>
</dbReference>
<dbReference type="CDD" id="cd00009">
    <property type="entry name" value="AAA"/>
    <property type="match status" value="1"/>
</dbReference>